<organism evidence="3 4">
    <name type="scientific">Desulfosarcina alkanivorans</name>
    <dbReference type="NCBI Taxonomy" id="571177"/>
    <lineage>
        <taxon>Bacteria</taxon>
        <taxon>Pseudomonadati</taxon>
        <taxon>Thermodesulfobacteriota</taxon>
        <taxon>Desulfobacteria</taxon>
        <taxon>Desulfobacterales</taxon>
        <taxon>Desulfosarcinaceae</taxon>
        <taxon>Desulfosarcina</taxon>
    </lineage>
</organism>
<comment type="similarity">
    <text evidence="1">Belongs to the sodium:galactoside symporter (TC 2.A.2) family.</text>
</comment>
<feature type="transmembrane region" description="Helical" evidence="2">
    <location>
        <begin position="152"/>
        <end position="171"/>
    </location>
</feature>
<dbReference type="NCBIfam" id="TIGR00792">
    <property type="entry name" value="gph"/>
    <property type="match status" value="1"/>
</dbReference>
<dbReference type="Proteomes" id="UP000427906">
    <property type="component" value="Chromosome"/>
</dbReference>
<dbReference type="KEGG" id="dalk:DSCA_59690"/>
<feature type="transmembrane region" description="Helical" evidence="2">
    <location>
        <begin position="322"/>
        <end position="344"/>
    </location>
</feature>
<dbReference type="InterPro" id="IPR039672">
    <property type="entry name" value="MFS_2"/>
</dbReference>
<evidence type="ECO:0000256" key="1">
    <source>
        <dbReference type="ARBA" id="ARBA00009617"/>
    </source>
</evidence>
<dbReference type="Pfam" id="PF13347">
    <property type="entry name" value="MFS_2"/>
    <property type="match status" value="1"/>
</dbReference>
<dbReference type="GO" id="GO:0005886">
    <property type="term" value="C:plasma membrane"/>
    <property type="evidence" value="ECO:0007669"/>
    <property type="project" value="TreeGrafter"/>
</dbReference>
<feature type="transmembrane region" description="Helical" evidence="2">
    <location>
        <begin position="269"/>
        <end position="286"/>
    </location>
</feature>
<keyword evidence="2" id="KW-0812">Transmembrane</keyword>
<gene>
    <name evidence="3" type="ORF">DSCA_59690</name>
</gene>
<keyword evidence="2" id="KW-1133">Transmembrane helix</keyword>
<dbReference type="SUPFAM" id="SSF103473">
    <property type="entry name" value="MFS general substrate transporter"/>
    <property type="match status" value="1"/>
</dbReference>
<dbReference type="GO" id="GO:0008643">
    <property type="term" value="P:carbohydrate transport"/>
    <property type="evidence" value="ECO:0007669"/>
    <property type="project" value="InterPro"/>
</dbReference>
<feature type="transmembrane region" description="Helical" evidence="2">
    <location>
        <begin position="42"/>
        <end position="59"/>
    </location>
</feature>
<evidence type="ECO:0000313" key="4">
    <source>
        <dbReference type="Proteomes" id="UP000427906"/>
    </source>
</evidence>
<feature type="transmembrane region" description="Helical" evidence="2">
    <location>
        <begin position="365"/>
        <end position="388"/>
    </location>
</feature>
<dbReference type="GO" id="GO:0006814">
    <property type="term" value="P:sodium ion transport"/>
    <property type="evidence" value="ECO:0007669"/>
    <property type="project" value="InterPro"/>
</dbReference>
<protein>
    <submittedName>
        <fullName evidence="3">MFS transporter</fullName>
    </submittedName>
</protein>
<evidence type="ECO:0000313" key="3">
    <source>
        <dbReference type="EMBL" id="BBO72039.1"/>
    </source>
</evidence>
<feature type="transmembrane region" description="Helical" evidence="2">
    <location>
        <begin position="298"/>
        <end position="316"/>
    </location>
</feature>
<dbReference type="Gene3D" id="1.20.1250.20">
    <property type="entry name" value="MFS general substrate transporter like domains"/>
    <property type="match status" value="2"/>
</dbReference>
<feature type="transmembrane region" description="Helical" evidence="2">
    <location>
        <begin position="80"/>
        <end position="96"/>
    </location>
</feature>
<dbReference type="RefSeq" id="WP_155319800.1">
    <property type="nucleotide sequence ID" value="NZ_AP021874.1"/>
</dbReference>
<feature type="transmembrane region" description="Helical" evidence="2">
    <location>
        <begin position="233"/>
        <end position="257"/>
    </location>
</feature>
<accession>A0A5K7YVH9</accession>
<dbReference type="GO" id="GO:0015293">
    <property type="term" value="F:symporter activity"/>
    <property type="evidence" value="ECO:0007669"/>
    <property type="project" value="InterPro"/>
</dbReference>
<dbReference type="AlphaFoldDB" id="A0A5K7YVH9"/>
<dbReference type="CDD" id="cd17332">
    <property type="entry name" value="MFS_MelB_like"/>
    <property type="match status" value="1"/>
</dbReference>
<dbReference type="PANTHER" id="PTHR11328">
    <property type="entry name" value="MAJOR FACILITATOR SUPERFAMILY DOMAIN-CONTAINING PROTEIN"/>
    <property type="match status" value="1"/>
</dbReference>
<feature type="transmembrane region" description="Helical" evidence="2">
    <location>
        <begin position="12"/>
        <end position="30"/>
    </location>
</feature>
<keyword evidence="2" id="KW-0472">Membrane</keyword>
<feature type="transmembrane region" description="Helical" evidence="2">
    <location>
        <begin position="108"/>
        <end position="131"/>
    </location>
</feature>
<feature type="transmembrane region" description="Helical" evidence="2">
    <location>
        <begin position="408"/>
        <end position="430"/>
    </location>
</feature>
<sequence>MKKTALRIRLAYSLPAFALAVIGIPVYVYIPKFYTDVVGVDVGAVGVLLFSVRLFDAITDPLVGTLSDRTRSRYGRRRPFIFGGSILIAVALVFLFNPPAAASPWNTLWFGFWIYALFLFWTLVAVPYESLGPEITYDYNARTALFAWRDGFLIAGTLAAAASPALVHAVFQTGDGPAGERSTFFWISAVYAPLVVALCAWCAWGVRERDQAPSPAQSATWRDFRTIFENRPFMILLAAYTISAIGSNLPATLILFYVQYVLESSQANLFLLLYFTTGILLLPVWVRLARRFGRKETWVASMAVNTGAFLGVFFLGPGDTALYSLLVVVSGIGFGATLALPSAIQADVIDYDELKTGRRREGQYIGLWSVAKKLAAAAGVGVGLAVLGAVGYTPNAQQSESVRLALRILYALVPSVCNLLAIVIALYYPISGDIHARIRSAIRRRESGLSVADPLKPARNTG</sequence>
<dbReference type="InterPro" id="IPR001927">
    <property type="entry name" value="Na/Gal_symport"/>
</dbReference>
<keyword evidence="4" id="KW-1185">Reference proteome</keyword>
<dbReference type="OrthoDB" id="181905at2"/>
<dbReference type="InterPro" id="IPR036259">
    <property type="entry name" value="MFS_trans_sf"/>
</dbReference>
<feature type="transmembrane region" description="Helical" evidence="2">
    <location>
        <begin position="183"/>
        <end position="204"/>
    </location>
</feature>
<proteinExistence type="inferred from homology"/>
<evidence type="ECO:0000256" key="2">
    <source>
        <dbReference type="SAM" id="Phobius"/>
    </source>
</evidence>
<reference evidence="3 4" key="1">
    <citation type="submission" date="2019-11" db="EMBL/GenBank/DDBJ databases">
        <title>Comparative genomics of hydrocarbon-degrading Desulfosarcina strains.</title>
        <authorList>
            <person name="Watanabe M."/>
            <person name="Kojima H."/>
            <person name="Fukui M."/>
        </authorList>
    </citation>
    <scope>NUCLEOTIDE SEQUENCE [LARGE SCALE GENOMIC DNA]</scope>
    <source>
        <strain evidence="3 4">PL12</strain>
    </source>
</reference>
<dbReference type="EMBL" id="AP021874">
    <property type="protein sequence ID" value="BBO72039.1"/>
    <property type="molecule type" value="Genomic_DNA"/>
</dbReference>
<name>A0A5K7YVH9_9BACT</name>
<dbReference type="PANTHER" id="PTHR11328:SF24">
    <property type="entry name" value="MAJOR FACILITATOR SUPERFAMILY (MFS) PROFILE DOMAIN-CONTAINING PROTEIN"/>
    <property type="match status" value="1"/>
</dbReference>